<dbReference type="AlphaFoldDB" id="A0A2P6NJ35"/>
<proteinExistence type="predicted"/>
<protein>
    <submittedName>
        <fullName evidence="1">Uncharacterized protein</fullName>
    </submittedName>
</protein>
<dbReference type="InParanoid" id="A0A2P6NJ35"/>
<reference evidence="1 2" key="1">
    <citation type="journal article" date="2018" name="Genome Biol. Evol.">
        <title>Multiple Roots of Fruiting Body Formation in Amoebozoa.</title>
        <authorList>
            <person name="Hillmann F."/>
            <person name="Forbes G."/>
            <person name="Novohradska S."/>
            <person name="Ferling I."/>
            <person name="Riege K."/>
            <person name="Groth M."/>
            <person name="Westermann M."/>
            <person name="Marz M."/>
            <person name="Spaller T."/>
            <person name="Winckler T."/>
            <person name="Schaap P."/>
            <person name="Glockner G."/>
        </authorList>
    </citation>
    <scope>NUCLEOTIDE SEQUENCE [LARGE SCALE GENOMIC DNA]</scope>
    <source>
        <strain evidence="1 2">Jena</strain>
    </source>
</reference>
<evidence type="ECO:0000313" key="2">
    <source>
        <dbReference type="Proteomes" id="UP000241769"/>
    </source>
</evidence>
<dbReference type="InterPro" id="IPR016024">
    <property type="entry name" value="ARM-type_fold"/>
</dbReference>
<name>A0A2P6NJ35_9EUKA</name>
<gene>
    <name evidence="1" type="ORF">PROFUN_08876</name>
</gene>
<evidence type="ECO:0000313" key="1">
    <source>
        <dbReference type="EMBL" id="PRP83939.1"/>
    </source>
</evidence>
<dbReference type="EMBL" id="MDYQ01000073">
    <property type="protein sequence ID" value="PRP83939.1"/>
    <property type="molecule type" value="Genomic_DNA"/>
</dbReference>
<dbReference type="Proteomes" id="UP000241769">
    <property type="component" value="Unassembled WGS sequence"/>
</dbReference>
<sequence>MFCRGLPNRTQETSIHHILTGLYEGRQSSLVINEESAVLIGHVIRLLPDLNPDKEKLTADFTYKGYYLYICIADIEKQQIILQMDDLKSESRAIDLGIEELILLSSHKRQQTRAAAIIQLSQRMTPSQYITFILPIWLHDEGWQVRLVCTQTATLRVSELSEADSALHFECEMMLFSSWNREGDQFRAQTDRPVTRRSEDLVMHCLNYLKLECKEEKKRTSLAAIDELISRGEIPAEQWNSVIRAVIKHGDEGTIERLVDNCPQRTLLDVFYDRLHLDGPPWIKASAILSTFHYSRISCWMESSGWVYSEMVKRMNRLFDDIGSDKEVFEWREQMILLLDVAYQLCSVWIIDRPSVYPVYLICSTIASVQTLSSKQWINEAIRKKSNALMNATKNESHRVRDAEGMMDVLIPLMNPLDHQNGSRFESQLGWQENTWTKYALLGLALSLKVLSCNIILLRDAQNAEQSRIMERLIPICLSLLSSTDTDDVEIAAKIMDHATKITWHSRQLYIHLFDALKLTETASTSKSLLLSFCRISPTMDDEQQHHLFDALLSTIESKINSPSMHIQLIHVNVTHLSGMIQTLGILTLRYLRRILICIETLCLFLQSNMISNNKIHQTSLCQEISNMIYHVVVSCWPRIESKRTTIVSCIKRIEIYNTDETLQHFTETLSLLENI</sequence>
<comment type="caution">
    <text evidence="1">The sequence shown here is derived from an EMBL/GenBank/DDBJ whole genome shotgun (WGS) entry which is preliminary data.</text>
</comment>
<dbReference type="SUPFAM" id="SSF48371">
    <property type="entry name" value="ARM repeat"/>
    <property type="match status" value="1"/>
</dbReference>
<organism evidence="1 2">
    <name type="scientific">Planoprotostelium fungivorum</name>
    <dbReference type="NCBI Taxonomy" id="1890364"/>
    <lineage>
        <taxon>Eukaryota</taxon>
        <taxon>Amoebozoa</taxon>
        <taxon>Evosea</taxon>
        <taxon>Variosea</taxon>
        <taxon>Cavosteliida</taxon>
        <taxon>Cavosteliaceae</taxon>
        <taxon>Planoprotostelium</taxon>
    </lineage>
</organism>
<keyword evidence="2" id="KW-1185">Reference proteome</keyword>
<accession>A0A2P6NJ35</accession>